<keyword evidence="9" id="KW-1185">Reference proteome</keyword>
<dbReference type="InterPro" id="IPR029021">
    <property type="entry name" value="Prot-tyrosine_phosphatase-like"/>
</dbReference>
<accession>A0AAD1YK63</accession>
<evidence type="ECO:0000256" key="3">
    <source>
        <dbReference type="ARBA" id="ARBA00022912"/>
    </source>
</evidence>
<dbReference type="InterPro" id="IPR051281">
    <property type="entry name" value="Dual-spec_lipid-protein_phosph"/>
</dbReference>
<dbReference type="Pfam" id="PF10409">
    <property type="entry name" value="PTEN_C2"/>
    <property type="match status" value="1"/>
</dbReference>
<dbReference type="SMART" id="SM01326">
    <property type="entry name" value="PTEN_C2"/>
    <property type="match status" value="1"/>
</dbReference>
<gene>
    <name evidence="8" type="ORF">FPE_LOCUS160</name>
</gene>
<comment type="similarity">
    <text evidence="1">Belongs to the PTEN phosphatase protein family.</text>
</comment>
<evidence type="ECO:0000259" key="6">
    <source>
        <dbReference type="PROSITE" id="PS51181"/>
    </source>
</evidence>
<protein>
    <submittedName>
        <fullName evidence="8">Uncharacterized protein</fullName>
    </submittedName>
</protein>
<keyword evidence="4" id="KW-0443">Lipid metabolism</keyword>
<dbReference type="GO" id="GO:0046856">
    <property type="term" value="P:phosphatidylinositol dephosphorylation"/>
    <property type="evidence" value="ECO:0007669"/>
    <property type="project" value="TreeGrafter"/>
</dbReference>
<dbReference type="AlphaFoldDB" id="A0AAD1YK63"/>
<dbReference type="PROSITE" id="PS51182">
    <property type="entry name" value="C2_TENSIN"/>
    <property type="match status" value="1"/>
</dbReference>
<evidence type="ECO:0000313" key="8">
    <source>
        <dbReference type="EMBL" id="CAI9752729.1"/>
    </source>
</evidence>
<dbReference type="Pfam" id="PF22785">
    <property type="entry name" value="Tc-R-P"/>
    <property type="match status" value="1"/>
</dbReference>
<evidence type="ECO:0000259" key="7">
    <source>
        <dbReference type="PROSITE" id="PS51182"/>
    </source>
</evidence>
<dbReference type="Gene3D" id="2.60.40.1110">
    <property type="match status" value="1"/>
</dbReference>
<dbReference type="Gene3D" id="3.90.190.10">
    <property type="entry name" value="Protein tyrosine phosphatase superfamily"/>
    <property type="match status" value="1"/>
</dbReference>
<dbReference type="InterPro" id="IPR000387">
    <property type="entry name" value="Tyr_Pase_dom"/>
</dbReference>
<feature type="domain" description="Tyrosine specific protein phosphatases" evidence="5">
    <location>
        <begin position="132"/>
        <end position="187"/>
    </location>
</feature>
<feature type="domain" description="C2 tensin-type" evidence="7">
    <location>
        <begin position="244"/>
        <end position="433"/>
    </location>
</feature>
<dbReference type="PANTHER" id="PTHR12305:SF60">
    <property type="entry name" value="PHOSPHATIDYLINOSITOL 3,4,5-TRISPHOSPHATE 3-PHOSPHATASE TPTE2-RELATED"/>
    <property type="match status" value="1"/>
</dbReference>
<keyword evidence="2" id="KW-0378">Hydrolase</keyword>
<dbReference type="PROSITE" id="PS50056">
    <property type="entry name" value="TYR_PHOSPHATASE_2"/>
    <property type="match status" value="1"/>
</dbReference>
<proteinExistence type="inferred from homology"/>
<dbReference type="GO" id="GO:0004725">
    <property type="term" value="F:protein tyrosine phosphatase activity"/>
    <property type="evidence" value="ECO:0007669"/>
    <property type="project" value="TreeGrafter"/>
</dbReference>
<dbReference type="GO" id="GO:0005829">
    <property type="term" value="C:cytosol"/>
    <property type="evidence" value="ECO:0007669"/>
    <property type="project" value="TreeGrafter"/>
</dbReference>
<dbReference type="GO" id="GO:0016314">
    <property type="term" value="F:phosphatidylinositol-3,4,5-trisphosphate 3-phosphatase activity"/>
    <property type="evidence" value="ECO:0007669"/>
    <property type="project" value="TreeGrafter"/>
</dbReference>
<dbReference type="PROSITE" id="PS51181">
    <property type="entry name" value="PPASE_TENSIN"/>
    <property type="match status" value="1"/>
</dbReference>
<evidence type="ECO:0000313" key="9">
    <source>
        <dbReference type="Proteomes" id="UP000834106"/>
    </source>
</evidence>
<dbReference type="PROSITE" id="PS00383">
    <property type="entry name" value="TYR_PHOSPHATASE_1"/>
    <property type="match status" value="1"/>
</dbReference>
<keyword evidence="3" id="KW-0904">Protein phosphatase</keyword>
<dbReference type="InterPro" id="IPR045101">
    <property type="entry name" value="PTP_PTEN"/>
</dbReference>
<evidence type="ECO:0000256" key="1">
    <source>
        <dbReference type="ARBA" id="ARBA00007881"/>
    </source>
</evidence>
<dbReference type="InterPro" id="IPR029023">
    <property type="entry name" value="Tensin_phosphatase"/>
</dbReference>
<sequence length="451" mass="51945">MGLKFSKKGPQRDGHLSFDFAQHQFINYLSANLFIRNLVSKKRRRMLVAGYDLDMTYITDRILAMSFPAERMRAMYRNPLWQVKSVLEMRHPGHYKVYNLCIEESYDAMHFHGRLERYPFDDNHVPPLSMIKEFCEDVHSWLSSDPKNIAVVHCMAGKGRTGLMVSSYLAYLGMSAEEAMQVYAEKRTTNNEGVSIASQRRYVGYWQKALSFPQGVNCSHPDVYLPKPCLRELLRIRLYDTVNIDQIFFVVSELQDIPGQRYRPPAEVSKSCCRHVEKDCQKSNSPCYYYSYVDRDEGEDNTSHRLVVQMDTESSMIYQKNCLGYSYEKPVQVTGDVRIIFYEKMIGGRIFYACFNTAFITNSLLQVLAFVCSENGYESIRMAVTSNLSETRLNLDFFAITFQFSIRDMDKVGKRGRSICGPSFSLELFFGPANAKSTLTDTSNDDNVCDV</sequence>
<dbReference type="FunFam" id="3.90.190.10:FF:000029">
    <property type="entry name" value="Phosphatidylinositol 3,4,5-trisphosphate 3-phosphatase and dual-specificity protein phosphatase PTEN"/>
    <property type="match status" value="1"/>
</dbReference>
<dbReference type="EMBL" id="OU503036">
    <property type="protein sequence ID" value="CAI9752729.1"/>
    <property type="molecule type" value="Genomic_DNA"/>
</dbReference>
<dbReference type="CDD" id="cd14509">
    <property type="entry name" value="PTP_PTEN"/>
    <property type="match status" value="1"/>
</dbReference>
<dbReference type="InterPro" id="IPR014020">
    <property type="entry name" value="Tensin_C2-dom"/>
</dbReference>
<organism evidence="8 9">
    <name type="scientific">Fraxinus pennsylvanica</name>
    <dbReference type="NCBI Taxonomy" id="56036"/>
    <lineage>
        <taxon>Eukaryota</taxon>
        <taxon>Viridiplantae</taxon>
        <taxon>Streptophyta</taxon>
        <taxon>Embryophyta</taxon>
        <taxon>Tracheophyta</taxon>
        <taxon>Spermatophyta</taxon>
        <taxon>Magnoliopsida</taxon>
        <taxon>eudicotyledons</taxon>
        <taxon>Gunneridae</taxon>
        <taxon>Pentapetalae</taxon>
        <taxon>asterids</taxon>
        <taxon>lamiids</taxon>
        <taxon>Lamiales</taxon>
        <taxon>Oleaceae</taxon>
        <taxon>Oleeae</taxon>
        <taxon>Fraxinus</taxon>
    </lineage>
</organism>
<dbReference type="InterPro" id="IPR016130">
    <property type="entry name" value="Tyr_Pase_AS"/>
</dbReference>
<evidence type="ECO:0000256" key="2">
    <source>
        <dbReference type="ARBA" id="ARBA00022801"/>
    </source>
</evidence>
<dbReference type="SUPFAM" id="SSF52799">
    <property type="entry name" value="(Phosphotyrosine protein) phosphatases II"/>
    <property type="match status" value="1"/>
</dbReference>
<evidence type="ECO:0000256" key="4">
    <source>
        <dbReference type="ARBA" id="ARBA00023098"/>
    </source>
</evidence>
<dbReference type="InterPro" id="IPR035892">
    <property type="entry name" value="C2_domain_sf"/>
</dbReference>
<dbReference type="SUPFAM" id="SSF49562">
    <property type="entry name" value="C2 domain (Calcium/lipid-binding domain, CaLB)"/>
    <property type="match status" value="1"/>
</dbReference>
<reference evidence="8" key="1">
    <citation type="submission" date="2023-05" db="EMBL/GenBank/DDBJ databases">
        <authorList>
            <person name="Huff M."/>
        </authorList>
    </citation>
    <scope>NUCLEOTIDE SEQUENCE</scope>
</reference>
<dbReference type="Proteomes" id="UP000834106">
    <property type="component" value="Chromosome 1"/>
</dbReference>
<name>A0AAD1YK63_9LAMI</name>
<feature type="domain" description="Phosphatase tensin-type" evidence="6">
    <location>
        <begin position="44"/>
        <end position="213"/>
    </location>
</feature>
<dbReference type="PANTHER" id="PTHR12305">
    <property type="entry name" value="PHOSPHATASE WITH HOMOLOGY TO TENSIN"/>
    <property type="match status" value="1"/>
</dbReference>
<evidence type="ECO:0000259" key="5">
    <source>
        <dbReference type="PROSITE" id="PS50056"/>
    </source>
</evidence>